<gene>
    <name evidence="2" type="ORF">ENQ87_03955</name>
</gene>
<evidence type="ECO:0000259" key="1">
    <source>
        <dbReference type="Pfam" id="PF13338"/>
    </source>
</evidence>
<sequence length="182" mass="20206">MQPVRQLKQILAQVADEDHYLFSLSDLHGAMPGHGAGAFKALVSRAEKEGLLRRVCRGLYLYPGVNYPQGLLLYHAAARLRAGEFNYISLESALSDAGVISQIPLNWITIMSSGRSHVVNCGDLGRIEFVHTKKRPETLADQLTYDPRCHLWRASVTLAVRDMKAAGRNTDLIDWEAVHGLV</sequence>
<proteinExistence type="predicted"/>
<dbReference type="NCBIfam" id="NF047376">
    <property type="entry name" value="TAA_AbiEi"/>
    <property type="match status" value="1"/>
</dbReference>
<accession>A0A831TXN1</accession>
<feature type="domain" description="AbiEi antitoxin N-terminal" evidence="1">
    <location>
        <begin position="9"/>
        <end position="63"/>
    </location>
</feature>
<name>A0A831TXN1_GEOME</name>
<comment type="caution">
    <text evidence="2">The sequence shown here is derived from an EMBL/GenBank/DDBJ whole genome shotgun (WGS) entry which is preliminary data.</text>
</comment>
<dbReference type="AlphaFoldDB" id="A0A831TXN1"/>
<dbReference type="EMBL" id="DSOV01000012">
    <property type="protein sequence ID" value="HEN41521.1"/>
    <property type="molecule type" value="Genomic_DNA"/>
</dbReference>
<dbReference type="InterPro" id="IPR025159">
    <property type="entry name" value="AbiEi_N"/>
</dbReference>
<protein>
    <recommendedName>
        <fullName evidence="1">AbiEi antitoxin N-terminal domain-containing protein</fullName>
    </recommendedName>
</protein>
<dbReference type="Pfam" id="PF13338">
    <property type="entry name" value="AbiEi_4"/>
    <property type="match status" value="1"/>
</dbReference>
<organism evidence="2">
    <name type="scientific">Geobacter metallireducens</name>
    <dbReference type="NCBI Taxonomy" id="28232"/>
    <lineage>
        <taxon>Bacteria</taxon>
        <taxon>Pseudomonadati</taxon>
        <taxon>Thermodesulfobacteriota</taxon>
        <taxon>Desulfuromonadia</taxon>
        <taxon>Geobacterales</taxon>
        <taxon>Geobacteraceae</taxon>
        <taxon>Geobacter</taxon>
    </lineage>
</organism>
<evidence type="ECO:0000313" key="2">
    <source>
        <dbReference type="EMBL" id="HEN41521.1"/>
    </source>
</evidence>
<reference evidence="2" key="1">
    <citation type="journal article" date="2020" name="mSystems">
        <title>Genome- and Community-Level Interaction Insights into Carbon Utilization and Element Cycling Functions of Hydrothermarchaeota in Hydrothermal Sediment.</title>
        <authorList>
            <person name="Zhou Z."/>
            <person name="Liu Y."/>
            <person name="Xu W."/>
            <person name="Pan J."/>
            <person name="Luo Z.H."/>
            <person name="Li M."/>
        </authorList>
    </citation>
    <scope>NUCLEOTIDE SEQUENCE [LARGE SCALE GENOMIC DNA]</scope>
    <source>
        <strain evidence="2">SpSt-349</strain>
    </source>
</reference>
<dbReference type="InterPro" id="IPR059220">
    <property type="entry name" value="AbiEi"/>
</dbReference>